<dbReference type="AlphaFoldDB" id="L1JTN4"/>
<keyword evidence="1" id="KW-1133">Transmembrane helix</keyword>
<feature type="transmembrane region" description="Helical" evidence="1">
    <location>
        <begin position="204"/>
        <end position="226"/>
    </location>
</feature>
<protein>
    <submittedName>
        <fullName evidence="2 3">Uncharacterized protein</fullName>
    </submittedName>
</protein>
<name>L1JTN4_GUITC</name>
<dbReference type="PaxDb" id="55529-EKX51921"/>
<keyword evidence="4" id="KW-1185">Reference proteome</keyword>
<dbReference type="Proteomes" id="UP000011087">
    <property type="component" value="Unassembled WGS sequence"/>
</dbReference>
<proteinExistence type="predicted"/>
<evidence type="ECO:0000256" key="1">
    <source>
        <dbReference type="SAM" id="Phobius"/>
    </source>
</evidence>
<organism evidence="2">
    <name type="scientific">Guillardia theta (strain CCMP2712)</name>
    <name type="common">Cryptophyte</name>
    <dbReference type="NCBI Taxonomy" id="905079"/>
    <lineage>
        <taxon>Eukaryota</taxon>
        <taxon>Cryptophyceae</taxon>
        <taxon>Pyrenomonadales</taxon>
        <taxon>Geminigeraceae</taxon>
        <taxon>Guillardia</taxon>
    </lineage>
</organism>
<sequence>MVDAVRYINTTIYLPCDGGKKGNESNVIHSSDAFINCSQQTEIIKYINRTIVVRDVVESPLNSSALCSRSQLWEIFNNMSLPVLISVSVTLQSTVQAFNQDQNTLLDAMAHVAQVPSKNIGVVSVKENNRRATSIEVLLMIVAKDSQDALKILQRLTTEAVNQALQDRGLPVADVRKGSSVSTSSSVSAAPTAQAVSKAFSLPFPAVVTGVVLGGVLLAVLCFFGFSHLRVNRNKSSRIHPRISIVHLPPDAGPANLADYVHPFHGQSASPGQANARDRALSMFRKISLTPSTGSHIVIDRVDDGEETHHAHQHPWSIRHIHKRNSMASTDQLSHDVKNEIVVEDLDE</sequence>
<gene>
    <name evidence="2" type="ORF">GUITHDRAFT_161469</name>
</gene>
<dbReference type="RefSeq" id="XP_005838901.1">
    <property type="nucleotide sequence ID" value="XM_005838844.1"/>
</dbReference>
<accession>L1JTN4</accession>
<dbReference type="EMBL" id="JH992974">
    <property type="protein sequence ID" value="EKX51921.1"/>
    <property type="molecule type" value="Genomic_DNA"/>
</dbReference>
<keyword evidence="1" id="KW-0472">Membrane</keyword>
<evidence type="ECO:0000313" key="3">
    <source>
        <dbReference type="EnsemblProtists" id="EKX51921"/>
    </source>
</evidence>
<reference evidence="3" key="3">
    <citation type="submission" date="2015-06" db="UniProtKB">
        <authorList>
            <consortium name="EnsemblProtists"/>
        </authorList>
    </citation>
    <scope>IDENTIFICATION</scope>
</reference>
<evidence type="ECO:0000313" key="2">
    <source>
        <dbReference type="EMBL" id="EKX51921.1"/>
    </source>
</evidence>
<evidence type="ECO:0000313" key="4">
    <source>
        <dbReference type="Proteomes" id="UP000011087"/>
    </source>
</evidence>
<reference evidence="4" key="2">
    <citation type="submission" date="2012-11" db="EMBL/GenBank/DDBJ databases">
        <authorList>
            <person name="Kuo A."/>
            <person name="Curtis B.A."/>
            <person name="Tanifuji G."/>
            <person name="Burki F."/>
            <person name="Gruber A."/>
            <person name="Irimia M."/>
            <person name="Maruyama S."/>
            <person name="Arias M.C."/>
            <person name="Ball S.G."/>
            <person name="Gile G.H."/>
            <person name="Hirakawa Y."/>
            <person name="Hopkins J.F."/>
            <person name="Rensing S.A."/>
            <person name="Schmutz J."/>
            <person name="Symeonidi A."/>
            <person name="Elias M."/>
            <person name="Eveleigh R.J."/>
            <person name="Herman E.K."/>
            <person name="Klute M.J."/>
            <person name="Nakayama T."/>
            <person name="Obornik M."/>
            <person name="Reyes-Prieto A."/>
            <person name="Armbrust E.V."/>
            <person name="Aves S.J."/>
            <person name="Beiko R.G."/>
            <person name="Coutinho P."/>
            <person name="Dacks J.B."/>
            <person name="Durnford D.G."/>
            <person name="Fast N.M."/>
            <person name="Green B.R."/>
            <person name="Grisdale C."/>
            <person name="Hempe F."/>
            <person name="Henrissat B."/>
            <person name="Hoppner M.P."/>
            <person name="Ishida K.-I."/>
            <person name="Kim E."/>
            <person name="Koreny L."/>
            <person name="Kroth P.G."/>
            <person name="Liu Y."/>
            <person name="Malik S.-B."/>
            <person name="Maier U.G."/>
            <person name="McRose D."/>
            <person name="Mock T."/>
            <person name="Neilson J.A."/>
            <person name="Onodera N.T."/>
            <person name="Poole A.M."/>
            <person name="Pritham E.J."/>
            <person name="Richards T.A."/>
            <person name="Rocap G."/>
            <person name="Roy S.W."/>
            <person name="Sarai C."/>
            <person name="Schaack S."/>
            <person name="Shirato S."/>
            <person name="Slamovits C.H."/>
            <person name="Spencer D.F."/>
            <person name="Suzuki S."/>
            <person name="Worden A.Z."/>
            <person name="Zauner S."/>
            <person name="Barry K."/>
            <person name="Bell C."/>
            <person name="Bharti A.K."/>
            <person name="Crow J.A."/>
            <person name="Grimwood J."/>
            <person name="Kramer R."/>
            <person name="Lindquist E."/>
            <person name="Lucas S."/>
            <person name="Salamov A."/>
            <person name="McFadden G.I."/>
            <person name="Lane C.E."/>
            <person name="Keeling P.J."/>
            <person name="Gray M.W."/>
            <person name="Grigoriev I.V."/>
            <person name="Archibald J.M."/>
        </authorList>
    </citation>
    <scope>NUCLEOTIDE SEQUENCE</scope>
    <source>
        <strain evidence="4">CCMP2712</strain>
    </source>
</reference>
<reference evidence="2 4" key="1">
    <citation type="journal article" date="2012" name="Nature">
        <title>Algal genomes reveal evolutionary mosaicism and the fate of nucleomorphs.</title>
        <authorList>
            <consortium name="DOE Joint Genome Institute"/>
            <person name="Curtis B.A."/>
            <person name="Tanifuji G."/>
            <person name="Burki F."/>
            <person name="Gruber A."/>
            <person name="Irimia M."/>
            <person name="Maruyama S."/>
            <person name="Arias M.C."/>
            <person name="Ball S.G."/>
            <person name="Gile G.H."/>
            <person name="Hirakawa Y."/>
            <person name="Hopkins J.F."/>
            <person name="Kuo A."/>
            <person name="Rensing S.A."/>
            <person name="Schmutz J."/>
            <person name="Symeonidi A."/>
            <person name="Elias M."/>
            <person name="Eveleigh R.J."/>
            <person name="Herman E.K."/>
            <person name="Klute M.J."/>
            <person name="Nakayama T."/>
            <person name="Obornik M."/>
            <person name="Reyes-Prieto A."/>
            <person name="Armbrust E.V."/>
            <person name="Aves S.J."/>
            <person name="Beiko R.G."/>
            <person name="Coutinho P."/>
            <person name="Dacks J.B."/>
            <person name="Durnford D.G."/>
            <person name="Fast N.M."/>
            <person name="Green B.R."/>
            <person name="Grisdale C.J."/>
            <person name="Hempel F."/>
            <person name="Henrissat B."/>
            <person name="Hoppner M.P."/>
            <person name="Ishida K."/>
            <person name="Kim E."/>
            <person name="Koreny L."/>
            <person name="Kroth P.G."/>
            <person name="Liu Y."/>
            <person name="Malik S.B."/>
            <person name="Maier U.G."/>
            <person name="McRose D."/>
            <person name="Mock T."/>
            <person name="Neilson J.A."/>
            <person name="Onodera N.T."/>
            <person name="Poole A.M."/>
            <person name="Pritham E.J."/>
            <person name="Richards T.A."/>
            <person name="Rocap G."/>
            <person name="Roy S.W."/>
            <person name="Sarai C."/>
            <person name="Schaack S."/>
            <person name="Shirato S."/>
            <person name="Slamovits C.H."/>
            <person name="Spencer D.F."/>
            <person name="Suzuki S."/>
            <person name="Worden A.Z."/>
            <person name="Zauner S."/>
            <person name="Barry K."/>
            <person name="Bell C."/>
            <person name="Bharti A.K."/>
            <person name="Crow J.A."/>
            <person name="Grimwood J."/>
            <person name="Kramer R."/>
            <person name="Lindquist E."/>
            <person name="Lucas S."/>
            <person name="Salamov A."/>
            <person name="McFadden G.I."/>
            <person name="Lane C.E."/>
            <person name="Keeling P.J."/>
            <person name="Gray M.W."/>
            <person name="Grigoriev I.V."/>
            <person name="Archibald J.M."/>
        </authorList>
    </citation>
    <scope>NUCLEOTIDE SEQUENCE</scope>
    <source>
        <strain evidence="2 4">CCMP2712</strain>
    </source>
</reference>
<keyword evidence="1" id="KW-0812">Transmembrane</keyword>
<dbReference type="KEGG" id="gtt:GUITHDRAFT_161469"/>
<dbReference type="HOGENOM" id="CLU_797972_0_0_1"/>
<dbReference type="GeneID" id="17308492"/>
<dbReference type="EnsemblProtists" id="EKX51921">
    <property type="protein sequence ID" value="EKX51921"/>
    <property type="gene ID" value="GUITHDRAFT_161469"/>
</dbReference>